<proteinExistence type="predicted"/>
<keyword evidence="2" id="KW-1185">Reference proteome</keyword>
<reference evidence="1 2" key="1">
    <citation type="submission" date="2015-08" db="EMBL/GenBank/DDBJ databases">
        <title>Complete genome sequence of Sulfurifustis variabilis.</title>
        <authorList>
            <person name="Miura A."/>
            <person name="Kojima H."/>
            <person name="Fukui M."/>
        </authorList>
    </citation>
    <scope>NUCLEOTIDE SEQUENCE [LARGE SCALE GENOMIC DNA]</scope>
    <source>
        <strain evidence="2">skN76</strain>
    </source>
</reference>
<dbReference type="OrthoDB" id="9801945at2"/>
<protein>
    <submittedName>
        <fullName evidence="1">Molybdenum cofactor biosynthesis protein MoaD</fullName>
    </submittedName>
</protein>
<dbReference type="Proteomes" id="UP000218899">
    <property type="component" value="Chromosome"/>
</dbReference>
<dbReference type="KEGG" id="sva:SVA_3686"/>
<dbReference type="EMBL" id="AP014936">
    <property type="protein sequence ID" value="BAU50222.1"/>
    <property type="molecule type" value="Genomic_DNA"/>
</dbReference>
<dbReference type="RefSeq" id="WP_096462542.1">
    <property type="nucleotide sequence ID" value="NZ_AP014936.1"/>
</dbReference>
<dbReference type="SUPFAM" id="SSF54285">
    <property type="entry name" value="MoaD/ThiS"/>
    <property type="match status" value="1"/>
</dbReference>
<name>A0A1C7AFR2_9GAMM</name>
<dbReference type="Pfam" id="PF02597">
    <property type="entry name" value="ThiS"/>
    <property type="match status" value="1"/>
</dbReference>
<gene>
    <name evidence="1" type="ORF">SVA_3686</name>
</gene>
<evidence type="ECO:0000313" key="1">
    <source>
        <dbReference type="EMBL" id="BAU50222.1"/>
    </source>
</evidence>
<evidence type="ECO:0000313" key="2">
    <source>
        <dbReference type="Proteomes" id="UP000218899"/>
    </source>
</evidence>
<sequence>MARLLHFAGLVDTLGRASGDVGLPAEVGSVRDLLAWLRRRGGAWEAVLADEAVRATVNKQFAAPEHPVRDRDEIALVPTR</sequence>
<dbReference type="Gene3D" id="3.10.20.30">
    <property type="match status" value="1"/>
</dbReference>
<dbReference type="InterPro" id="IPR003749">
    <property type="entry name" value="ThiS/MoaD-like"/>
</dbReference>
<dbReference type="AlphaFoldDB" id="A0A1C7AFR2"/>
<dbReference type="InterPro" id="IPR012675">
    <property type="entry name" value="Beta-grasp_dom_sf"/>
</dbReference>
<organism evidence="1 2">
    <name type="scientific">Sulfurifustis variabilis</name>
    <dbReference type="NCBI Taxonomy" id="1675686"/>
    <lineage>
        <taxon>Bacteria</taxon>
        <taxon>Pseudomonadati</taxon>
        <taxon>Pseudomonadota</taxon>
        <taxon>Gammaproteobacteria</taxon>
        <taxon>Acidiferrobacterales</taxon>
        <taxon>Acidiferrobacteraceae</taxon>
        <taxon>Sulfurifustis</taxon>
    </lineage>
</organism>
<accession>A0A1C7AFR2</accession>
<dbReference type="InterPro" id="IPR016155">
    <property type="entry name" value="Mopterin_synth/thiamin_S_b"/>
</dbReference>